<sequence>MLANLHIFFILSPCFAVKLAATLVMPHITTILPHLTPLQERLAAP</sequence>
<evidence type="ECO:0000313" key="2">
    <source>
        <dbReference type="Proteomes" id="UP000018545"/>
    </source>
</evidence>
<organism evidence="1 2">
    <name type="scientific">Cronobacter malonaticus</name>
    <dbReference type="NCBI Taxonomy" id="413503"/>
    <lineage>
        <taxon>Bacteria</taxon>
        <taxon>Pseudomonadati</taxon>
        <taxon>Pseudomonadota</taxon>
        <taxon>Gammaproteobacteria</taxon>
        <taxon>Enterobacterales</taxon>
        <taxon>Enterobacteriaceae</taxon>
        <taxon>Cronobacter</taxon>
    </lineage>
</organism>
<dbReference type="KEGG" id="csi:P262_03372"/>
<gene>
    <name evidence="1" type="ORF">P262_03372</name>
</gene>
<name>V5U0T2_9ENTR</name>
<dbReference type="AlphaFoldDB" id="V5U0T2"/>
<proteinExistence type="predicted"/>
<dbReference type="Proteomes" id="UP000018545">
    <property type="component" value="Chromosome"/>
</dbReference>
<dbReference type="HOGENOM" id="CLU_3198750_0_0_6"/>
<reference evidence="1 2" key="1">
    <citation type="journal article" date="2014" name="Genome Announc.">
        <title>Complete Genome Sequence of Cronobacter sakazakii Strain CMCC 45402.</title>
        <authorList>
            <person name="Zhao Z."/>
            <person name="Wang L."/>
            <person name="Wang B."/>
            <person name="Liang H."/>
            <person name="Ye Q."/>
            <person name="Zeng M."/>
        </authorList>
    </citation>
    <scope>NUCLEOTIDE SEQUENCE [LARGE SCALE GENOMIC DNA]</scope>
    <source>
        <strain evidence="2">45402</strain>
    </source>
</reference>
<protein>
    <submittedName>
        <fullName evidence="1">Uncharacterized protein</fullName>
    </submittedName>
</protein>
<dbReference type="EMBL" id="CP006731">
    <property type="protein sequence ID" value="AHB70767.1"/>
    <property type="molecule type" value="Genomic_DNA"/>
</dbReference>
<accession>V5U0T2</accession>
<evidence type="ECO:0000313" key="1">
    <source>
        <dbReference type="EMBL" id="AHB70767.1"/>
    </source>
</evidence>
<dbReference type="PATRIC" id="fig|1401659.3.peg.2379"/>